<organism evidence="2">
    <name type="scientific">seawater metagenome</name>
    <dbReference type="NCBI Taxonomy" id="1561972"/>
    <lineage>
        <taxon>unclassified sequences</taxon>
        <taxon>metagenomes</taxon>
        <taxon>ecological metagenomes</taxon>
    </lineage>
</organism>
<name>A0A5E8CJ61_9ZZZZ</name>
<feature type="compositionally biased region" description="Acidic residues" evidence="1">
    <location>
        <begin position="233"/>
        <end position="249"/>
    </location>
</feature>
<dbReference type="EMBL" id="CABVLZ010000002">
    <property type="protein sequence ID" value="VVU94704.1"/>
    <property type="molecule type" value="Genomic_DNA"/>
</dbReference>
<evidence type="ECO:0000313" key="2">
    <source>
        <dbReference type="EMBL" id="VVU94704.1"/>
    </source>
</evidence>
<feature type="region of interest" description="Disordered" evidence="1">
    <location>
        <begin position="233"/>
        <end position="258"/>
    </location>
</feature>
<reference evidence="2" key="1">
    <citation type="submission" date="2019-09" db="EMBL/GenBank/DDBJ databases">
        <authorList>
            <person name="Needham M D."/>
        </authorList>
    </citation>
    <scope>NUCLEOTIDE SEQUENCE</scope>
</reference>
<sequence>MKKIRSIRFIDIFTYTDDHSLEYVIDLTKKPYFYPDINIMENLINIGKIIYRKSLSLGFTKIESAIFAEKAIKSNMKKFNVDYDISTIVMKIYDDDLLLRKENNKLMYFIQKNNSNEIIIQDHNPSVTCILKELSGIDAKYIELVFNLKSNLVTISYCSHLNKIVKIIDIDTTDTIIQHIKGNINNSFKFFVDIKEDKNSITISLFQKNIFSLTKITIQNIIKDNLELLEENEENEENISDDNIEDIEQPEAPKPKTNNFSKALYYYF</sequence>
<dbReference type="AlphaFoldDB" id="A0A5E8CJ61"/>
<evidence type="ECO:0000256" key="1">
    <source>
        <dbReference type="SAM" id="MobiDB-lite"/>
    </source>
</evidence>
<proteinExistence type="predicted"/>
<accession>A0A5E8CJ61</accession>
<gene>
    <name evidence="2" type="ORF">CPAV1605_429</name>
</gene>
<protein>
    <submittedName>
        <fullName evidence="2">Uncharacterized protein</fullName>
    </submittedName>
</protein>